<dbReference type="Proteomes" id="UP000464314">
    <property type="component" value="Chromosome"/>
</dbReference>
<reference evidence="2 3" key="1">
    <citation type="submission" date="2020-01" db="EMBL/GenBank/DDBJ databases">
        <title>Genome analysis of Anaerocolumna sp. CBA3638.</title>
        <authorList>
            <person name="Kim J."/>
            <person name="Roh S.W."/>
        </authorList>
    </citation>
    <scope>NUCLEOTIDE SEQUENCE [LARGE SCALE GENOMIC DNA]</scope>
    <source>
        <strain evidence="2 3">CBA3638</strain>
    </source>
</reference>
<dbReference type="KEGG" id="anr:Ana3638_06100"/>
<accession>A0A6P1TJC0</accession>
<dbReference type="InterPro" id="IPR014202">
    <property type="entry name" value="Spore_II_R"/>
</dbReference>
<proteinExistence type="predicted"/>
<name>A0A6P1TJC0_9FIRM</name>
<dbReference type="EMBL" id="CP048000">
    <property type="protein sequence ID" value="QHQ60397.1"/>
    <property type="molecule type" value="Genomic_DNA"/>
</dbReference>
<keyword evidence="1" id="KW-1133">Transmembrane helix</keyword>
<evidence type="ECO:0000256" key="1">
    <source>
        <dbReference type="SAM" id="Phobius"/>
    </source>
</evidence>
<keyword evidence="1" id="KW-0812">Transmembrane</keyword>
<evidence type="ECO:0000313" key="2">
    <source>
        <dbReference type="EMBL" id="QHQ60397.1"/>
    </source>
</evidence>
<keyword evidence="1" id="KW-0472">Membrane</keyword>
<feature type="transmembrane region" description="Helical" evidence="1">
    <location>
        <begin position="21"/>
        <end position="41"/>
    </location>
</feature>
<evidence type="ECO:0000313" key="3">
    <source>
        <dbReference type="Proteomes" id="UP000464314"/>
    </source>
</evidence>
<gene>
    <name evidence="2" type="ORF">Ana3638_06100</name>
</gene>
<sequence length="186" mass="20768">MNNHSINHSLALHKKWDYKSYFYRGIFAFSILLILFSLLLFKALHSDAKEEDLQKGIASQIIRFHVIANSDSAEDQALKLVVKGALTDVLRPKLEHVKSIKEARNILKNNLDEMVTIADRIIKENGYDYTASASIEKGYFPLKVYGTYLFLPGNMKPSGSNLVLPPGKTGGASCFPLFVSLIPPIV</sequence>
<dbReference type="AlphaFoldDB" id="A0A6P1TJC0"/>
<protein>
    <submittedName>
        <fullName evidence="2">Uncharacterized protein</fullName>
    </submittedName>
</protein>
<keyword evidence="3" id="KW-1185">Reference proteome</keyword>
<organism evidence="2 3">
    <name type="scientific">Anaerocolumna sedimenticola</name>
    <dbReference type="NCBI Taxonomy" id="2696063"/>
    <lineage>
        <taxon>Bacteria</taxon>
        <taxon>Bacillati</taxon>
        <taxon>Bacillota</taxon>
        <taxon>Clostridia</taxon>
        <taxon>Lachnospirales</taxon>
        <taxon>Lachnospiraceae</taxon>
        <taxon>Anaerocolumna</taxon>
    </lineage>
</organism>
<dbReference type="Pfam" id="PF09551">
    <property type="entry name" value="Spore_II_R"/>
    <property type="match status" value="1"/>
</dbReference>